<reference evidence="11" key="1">
    <citation type="submission" date="2018-06" db="EMBL/GenBank/DDBJ databases">
        <title>Complete genome sequences of Mycoplasma anatis, M. anseris and M. cloacale type strains.</title>
        <authorList>
            <person name="Grozner D."/>
            <person name="Forro B."/>
            <person name="Sulyok K.M."/>
            <person name="Marton S."/>
            <person name="Kreizinger Z."/>
            <person name="Banyai K."/>
            <person name="Gyuranecz M."/>
        </authorList>
    </citation>
    <scope>NUCLEOTIDE SEQUENCE [LARGE SCALE GENOMIC DNA]</scope>
    <source>
        <strain evidence="11">NCTC 10199</strain>
    </source>
</reference>
<dbReference type="Gene3D" id="1.10.240.10">
    <property type="entry name" value="Tyrosyl-Transfer RNA Synthetase"/>
    <property type="match status" value="1"/>
</dbReference>
<dbReference type="PROSITE" id="PS50889">
    <property type="entry name" value="S4"/>
    <property type="match status" value="1"/>
</dbReference>
<dbReference type="GO" id="GO:0003723">
    <property type="term" value="F:RNA binding"/>
    <property type="evidence" value="ECO:0007669"/>
    <property type="project" value="UniProtKB-KW"/>
</dbReference>
<dbReference type="InterPro" id="IPR001412">
    <property type="entry name" value="aa-tRNA-synth_I_CS"/>
</dbReference>
<evidence type="ECO:0000256" key="4">
    <source>
        <dbReference type="ARBA" id="ARBA00022884"/>
    </source>
</evidence>
<dbReference type="GO" id="GO:0006437">
    <property type="term" value="P:tyrosyl-tRNA aminoacylation"/>
    <property type="evidence" value="ECO:0007669"/>
    <property type="project" value="UniProtKB-UniRule"/>
</dbReference>
<dbReference type="Pfam" id="PF22421">
    <property type="entry name" value="SYY_C-terminal"/>
    <property type="match status" value="1"/>
</dbReference>
<dbReference type="EMBL" id="CP030103">
    <property type="protein sequence ID" value="AWX42756.1"/>
    <property type="molecule type" value="Genomic_DNA"/>
</dbReference>
<comment type="catalytic activity">
    <reaction evidence="7 8">
        <text>tRNA(Tyr) + L-tyrosine + ATP = L-tyrosyl-tRNA(Tyr) + AMP + diphosphate + H(+)</text>
        <dbReference type="Rhea" id="RHEA:10220"/>
        <dbReference type="Rhea" id="RHEA-COMP:9706"/>
        <dbReference type="Rhea" id="RHEA-COMP:9707"/>
        <dbReference type="ChEBI" id="CHEBI:15378"/>
        <dbReference type="ChEBI" id="CHEBI:30616"/>
        <dbReference type="ChEBI" id="CHEBI:33019"/>
        <dbReference type="ChEBI" id="CHEBI:58315"/>
        <dbReference type="ChEBI" id="CHEBI:78442"/>
        <dbReference type="ChEBI" id="CHEBI:78536"/>
        <dbReference type="ChEBI" id="CHEBI:456215"/>
        <dbReference type="EC" id="6.1.1.1"/>
    </reaction>
</comment>
<feature type="binding site" evidence="8">
    <location>
        <position position="161"/>
    </location>
    <ligand>
        <name>L-tyrosine</name>
        <dbReference type="ChEBI" id="CHEBI:58315"/>
    </ligand>
</feature>
<dbReference type="CDD" id="cd00805">
    <property type="entry name" value="TyrRS_core"/>
    <property type="match status" value="1"/>
</dbReference>
<dbReference type="KEGG" id="mclo:DK849_01570"/>
<dbReference type="Pfam" id="PF00579">
    <property type="entry name" value="tRNA-synt_1b"/>
    <property type="match status" value="1"/>
</dbReference>
<evidence type="ECO:0000259" key="9">
    <source>
        <dbReference type="Pfam" id="PF22421"/>
    </source>
</evidence>
<dbReference type="EC" id="6.1.1.1" evidence="8"/>
<accession>A0A2Z4LLZ6</accession>
<dbReference type="InterPro" id="IPR014729">
    <property type="entry name" value="Rossmann-like_a/b/a_fold"/>
</dbReference>
<keyword evidence="5 8" id="KW-0648">Protein biosynthesis</keyword>
<evidence type="ECO:0000256" key="1">
    <source>
        <dbReference type="ARBA" id="ARBA00022598"/>
    </source>
</evidence>
<organism evidence="10 11">
    <name type="scientific">Metamycoplasma cloacale</name>
    <dbReference type="NCBI Taxonomy" id="92401"/>
    <lineage>
        <taxon>Bacteria</taxon>
        <taxon>Bacillati</taxon>
        <taxon>Mycoplasmatota</taxon>
        <taxon>Mycoplasmoidales</taxon>
        <taxon>Metamycoplasmataceae</taxon>
        <taxon>Metamycoplasma</taxon>
    </lineage>
</organism>
<comment type="subcellular location">
    <subcellularLocation>
        <location evidence="8">Cytoplasm</location>
    </subcellularLocation>
</comment>
<dbReference type="FunFam" id="1.10.240.10:FF:000001">
    <property type="entry name" value="Tyrosine--tRNA ligase"/>
    <property type="match status" value="1"/>
</dbReference>
<feature type="binding site" evidence="8">
    <location>
        <position position="165"/>
    </location>
    <ligand>
        <name>L-tyrosine</name>
        <dbReference type="ChEBI" id="CHEBI:58315"/>
    </ligand>
</feature>
<feature type="binding site" evidence="8">
    <location>
        <position position="34"/>
    </location>
    <ligand>
        <name>L-tyrosine</name>
        <dbReference type="ChEBI" id="CHEBI:58315"/>
    </ligand>
</feature>
<evidence type="ECO:0000313" key="11">
    <source>
        <dbReference type="Proteomes" id="UP000249865"/>
    </source>
</evidence>
<dbReference type="RefSeq" id="WP_029330831.1">
    <property type="nucleotide sequence ID" value="NZ_CP030103.1"/>
</dbReference>
<protein>
    <recommendedName>
        <fullName evidence="8">Tyrosine--tRNA ligase</fullName>
        <ecNumber evidence="8">6.1.1.1</ecNumber>
    </recommendedName>
    <alternativeName>
        <fullName evidence="8">Tyrosyl-tRNA synthetase</fullName>
        <shortName evidence="8">TyrRS</shortName>
    </alternativeName>
</protein>
<comment type="function">
    <text evidence="8">Catalyzes the attachment of tyrosine to tRNA(Tyr) in a two-step reaction: tyrosine is first activated by ATP to form Tyr-AMP and then transferred to the acceptor end of tRNA(Tyr).</text>
</comment>
<keyword evidence="3 8" id="KW-0067">ATP-binding</keyword>
<evidence type="ECO:0000256" key="6">
    <source>
        <dbReference type="ARBA" id="ARBA00023146"/>
    </source>
</evidence>
<dbReference type="Proteomes" id="UP000249865">
    <property type="component" value="Chromosome"/>
</dbReference>
<dbReference type="PRINTS" id="PR01040">
    <property type="entry name" value="TRNASYNTHTYR"/>
</dbReference>
<dbReference type="HAMAP" id="MF_02006">
    <property type="entry name" value="Tyr_tRNA_synth_type1"/>
    <property type="match status" value="1"/>
</dbReference>
<dbReference type="InterPro" id="IPR054608">
    <property type="entry name" value="SYY-like_C"/>
</dbReference>
<dbReference type="InterPro" id="IPR036986">
    <property type="entry name" value="S4_RNA-bd_sf"/>
</dbReference>
<dbReference type="OrthoDB" id="9804243at2"/>
<comment type="subunit">
    <text evidence="8">Homodimer.</text>
</comment>
<evidence type="ECO:0000256" key="8">
    <source>
        <dbReference type="HAMAP-Rule" id="MF_02006"/>
    </source>
</evidence>
<dbReference type="SUPFAM" id="SSF52374">
    <property type="entry name" value="Nucleotidylyl transferase"/>
    <property type="match status" value="1"/>
</dbReference>
<name>A0A2Z4LLZ6_9BACT</name>
<keyword evidence="11" id="KW-1185">Reference proteome</keyword>
<dbReference type="InterPro" id="IPR024107">
    <property type="entry name" value="Tyr-tRNA-ligase_bac_1"/>
</dbReference>
<dbReference type="GO" id="GO:0005829">
    <property type="term" value="C:cytosol"/>
    <property type="evidence" value="ECO:0007669"/>
    <property type="project" value="TreeGrafter"/>
</dbReference>
<evidence type="ECO:0000256" key="3">
    <source>
        <dbReference type="ARBA" id="ARBA00022840"/>
    </source>
</evidence>
<evidence type="ECO:0000313" key="10">
    <source>
        <dbReference type="EMBL" id="AWX42756.1"/>
    </source>
</evidence>
<dbReference type="GO" id="GO:0004831">
    <property type="term" value="F:tyrosine-tRNA ligase activity"/>
    <property type="evidence" value="ECO:0007669"/>
    <property type="project" value="UniProtKB-UniRule"/>
</dbReference>
<feature type="short sequence motif" description="'KMSKS' region" evidence="8">
    <location>
        <begin position="222"/>
        <end position="226"/>
    </location>
</feature>
<keyword evidence="2 8" id="KW-0547">Nucleotide-binding</keyword>
<dbReference type="PROSITE" id="PS00178">
    <property type="entry name" value="AA_TRNA_LIGASE_I"/>
    <property type="match status" value="1"/>
</dbReference>
<sequence>MFRNILEELKARNIFNNISDEQKFKNISVNSGVYSGFDPTAKSLHLGNYIQIANLLRFKQYGYNPVAIVGGITGMIGDPSFRATERQFLDENTLIQNKNAIKDQLKKFDLEVIDNLDFYQGWTMVDFLKNMGKMINVNYLLEKESIATRLQQGLSFTEFSYQLIQGWDFKTLYENNNVKIQIGGSDQWGNMTTGLEYIRKSHANPDAIVITANLLVDENGKKFGKSSGGGSLWLNAEMTSPYAIYQFLLNQSDAKIEEYLMWLTFLDVQEIKNIISKHNEAKHLRYAQKILAYEIVKDIHSKEIALQCQRISEILFGKNQDLLDINDLEMLRGFLTEYEINADEKFIDVIKNNQILNSNREIREFLTKKSFTINNEIIEDENQLIDFSKFNQKYALLRKGKKEYIILRRK</sequence>
<keyword evidence="6 8" id="KW-0030">Aminoacyl-tRNA synthetase</keyword>
<dbReference type="Gene3D" id="3.40.50.620">
    <property type="entry name" value="HUPs"/>
    <property type="match status" value="1"/>
</dbReference>
<dbReference type="PANTHER" id="PTHR11766">
    <property type="entry name" value="TYROSYL-TRNA SYNTHETASE"/>
    <property type="match status" value="1"/>
</dbReference>
<dbReference type="InterPro" id="IPR024088">
    <property type="entry name" value="Tyr-tRNA-ligase_bac-type"/>
</dbReference>
<dbReference type="InterPro" id="IPR002305">
    <property type="entry name" value="aa-tRNA-synth_Ic"/>
</dbReference>
<gene>
    <name evidence="8" type="primary">tyrS</name>
    <name evidence="10" type="ORF">DK849_01570</name>
</gene>
<dbReference type="GO" id="GO:0005524">
    <property type="term" value="F:ATP binding"/>
    <property type="evidence" value="ECO:0007669"/>
    <property type="project" value="UniProtKB-UniRule"/>
</dbReference>
<evidence type="ECO:0000256" key="5">
    <source>
        <dbReference type="ARBA" id="ARBA00022917"/>
    </source>
</evidence>
<keyword evidence="8" id="KW-0963">Cytoplasm</keyword>
<dbReference type="AlphaFoldDB" id="A0A2Z4LLZ6"/>
<evidence type="ECO:0000256" key="2">
    <source>
        <dbReference type="ARBA" id="ARBA00022741"/>
    </source>
</evidence>
<dbReference type="InterPro" id="IPR002307">
    <property type="entry name" value="Tyr-tRNA-ligase"/>
</dbReference>
<proteinExistence type="inferred from homology"/>
<dbReference type="NCBIfam" id="TIGR00234">
    <property type="entry name" value="tyrS"/>
    <property type="match status" value="1"/>
</dbReference>
<feature type="short sequence motif" description="'HIGH' region" evidence="8">
    <location>
        <begin position="39"/>
        <end position="48"/>
    </location>
</feature>
<keyword evidence="4" id="KW-0694">RNA-binding</keyword>
<comment type="similarity">
    <text evidence="8">Belongs to the class-I aminoacyl-tRNA synthetase family. TyrS type 1 subfamily.</text>
</comment>
<dbReference type="Gene3D" id="3.10.290.10">
    <property type="entry name" value="RNA-binding S4 domain"/>
    <property type="match status" value="1"/>
</dbReference>
<keyword evidence="1 8" id="KW-0436">Ligase</keyword>
<evidence type="ECO:0000256" key="7">
    <source>
        <dbReference type="ARBA" id="ARBA00048248"/>
    </source>
</evidence>
<feature type="binding site" evidence="8">
    <location>
        <position position="225"/>
    </location>
    <ligand>
        <name>ATP</name>
        <dbReference type="ChEBI" id="CHEBI:30616"/>
    </ligand>
</feature>
<dbReference type="SUPFAM" id="SSF55174">
    <property type="entry name" value="Alpha-L RNA-binding motif"/>
    <property type="match status" value="1"/>
</dbReference>
<dbReference type="PANTHER" id="PTHR11766:SF0">
    <property type="entry name" value="TYROSINE--TRNA LIGASE, MITOCHONDRIAL"/>
    <property type="match status" value="1"/>
</dbReference>
<feature type="domain" description="Tyrosine--tRNA ligase SYY-like C-terminal" evidence="9">
    <location>
        <begin position="338"/>
        <end position="406"/>
    </location>
</feature>